<feature type="compositionally biased region" description="Basic and acidic residues" evidence="1">
    <location>
        <begin position="268"/>
        <end position="279"/>
    </location>
</feature>
<organism evidence="2 3">
    <name type="scientific">Fusarium kuroshium</name>
    <dbReference type="NCBI Taxonomy" id="2010991"/>
    <lineage>
        <taxon>Eukaryota</taxon>
        <taxon>Fungi</taxon>
        <taxon>Dikarya</taxon>
        <taxon>Ascomycota</taxon>
        <taxon>Pezizomycotina</taxon>
        <taxon>Sordariomycetes</taxon>
        <taxon>Hypocreomycetidae</taxon>
        <taxon>Hypocreales</taxon>
        <taxon>Nectriaceae</taxon>
        <taxon>Fusarium</taxon>
        <taxon>Fusarium solani species complex</taxon>
    </lineage>
</organism>
<reference evidence="2 3" key="1">
    <citation type="submission" date="2017-06" db="EMBL/GenBank/DDBJ databases">
        <title>Comparative genomic analysis of Ambrosia Fusariam Clade fungi.</title>
        <authorList>
            <person name="Stajich J.E."/>
            <person name="Carrillo J."/>
            <person name="Kijimoto T."/>
            <person name="Eskalen A."/>
            <person name="O'Donnell K."/>
            <person name="Kasson M."/>
        </authorList>
    </citation>
    <scope>NUCLEOTIDE SEQUENCE [LARGE SCALE GENOMIC DNA]</scope>
    <source>
        <strain evidence="2">UCR3666</strain>
    </source>
</reference>
<comment type="caution">
    <text evidence="2">The sequence shown here is derived from an EMBL/GenBank/DDBJ whole genome shotgun (WGS) entry which is preliminary data.</text>
</comment>
<accession>A0A3M2S5Y3</accession>
<gene>
    <name evidence="2" type="ORF">CDV36_007361</name>
</gene>
<dbReference type="PANTHER" id="PTHR38049:SF2">
    <property type="entry name" value="RICIN B LECTIN DOMAIN-CONTAINING PROTEIN"/>
    <property type="match status" value="1"/>
</dbReference>
<dbReference type="OrthoDB" id="3928002at2759"/>
<feature type="compositionally biased region" description="Low complexity" evidence="1">
    <location>
        <begin position="1"/>
        <end position="15"/>
    </location>
</feature>
<feature type="compositionally biased region" description="Basic and acidic residues" evidence="1">
    <location>
        <begin position="288"/>
        <end position="318"/>
    </location>
</feature>
<name>A0A3M2S5Y3_9HYPO</name>
<keyword evidence="3" id="KW-1185">Reference proteome</keyword>
<feature type="compositionally biased region" description="Low complexity" evidence="1">
    <location>
        <begin position="396"/>
        <end position="407"/>
    </location>
</feature>
<evidence type="ECO:0000313" key="2">
    <source>
        <dbReference type="EMBL" id="RMJ12968.1"/>
    </source>
</evidence>
<dbReference type="EMBL" id="NKUJ01000120">
    <property type="protein sequence ID" value="RMJ12968.1"/>
    <property type="molecule type" value="Genomic_DNA"/>
</dbReference>
<feature type="compositionally biased region" description="Polar residues" evidence="1">
    <location>
        <begin position="418"/>
        <end position="429"/>
    </location>
</feature>
<protein>
    <submittedName>
        <fullName evidence="2">Uncharacterized protein</fullName>
    </submittedName>
</protein>
<feature type="region of interest" description="Disordered" evidence="1">
    <location>
        <begin position="1"/>
        <end position="39"/>
    </location>
</feature>
<evidence type="ECO:0000313" key="3">
    <source>
        <dbReference type="Proteomes" id="UP000277212"/>
    </source>
</evidence>
<sequence length="441" mass="48916">MSSPSPSSSSSCNSTPQPPSTPDSSNQSQNAPENSTQSTLQQLFGGLCKQKLLEEVDKLKEAVQKDDPQAVVMSVPMLLALTICPAMLGTQEAIRQSQAKSKREEHRGRRCNLVVSCVKPSIRSRDINNKLVVLKDSKLYIANEHPLYNHDPKNNVSKGYAFSGYFLPFPDTEYEGLVTTISDDPPFLNWIYVDKNTYQVKYGVRADTEGHITGPFDCTKQDRRMTCEGWEGFCAVEELPGIWALYYDRDDNGLKSKVPMGTRVLEVELTRREKKEPKPVPDPTAPKTLDEKMKQHKEETAREEAEKASFLETGRHPGAEPPSPVLKAEQKTAAPEPDSEQAKRERISEALRRLNLENKHTKTEKKTETQDGHSIVTSITQDFSIFSAAKKLAEHANSSGSATAASSVWDNKEKGNHDSASVSNGSDEGSSYKRPTVEDDA</sequence>
<feature type="compositionally biased region" description="Basic and acidic residues" evidence="1">
    <location>
        <begin position="340"/>
        <end position="371"/>
    </location>
</feature>
<proteinExistence type="predicted"/>
<evidence type="ECO:0000256" key="1">
    <source>
        <dbReference type="SAM" id="MobiDB-lite"/>
    </source>
</evidence>
<dbReference type="Proteomes" id="UP000277212">
    <property type="component" value="Unassembled WGS sequence"/>
</dbReference>
<dbReference type="PANTHER" id="PTHR38049">
    <property type="entry name" value="RICIN B LECTIN DOMAIN-CONTAINING PROTEIN"/>
    <property type="match status" value="1"/>
</dbReference>
<feature type="region of interest" description="Disordered" evidence="1">
    <location>
        <begin position="268"/>
        <end position="376"/>
    </location>
</feature>
<dbReference type="AlphaFoldDB" id="A0A3M2S5Y3"/>
<feature type="region of interest" description="Disordered" evidence="1">
    <location>
        <begin position="392"/>
        <end position="441"/>
    </location>
</feature>